<dbReference type="Gene3D" id="1.10.443.10">
    <property type="entry name" value="Intergrase catalytic core"/>
    <property type="match status" value="1"/>
</dbReference>
<dbReference type="PROSITE" id="PS51898">
    <property type="entry name" value="TYR_RECOMBINASE"/>
    <property type="match status" value="1"/>
</dbReference>
<dbReference type="RefSeq" id="WP_191209279.1">
    <property type="nucleotide sequence ID" value="NZ_BAABKL010000036.1"/>
</dbReference>
<name>A0A927F081_9ACTN</name>
<dbReference type="GO" id="GO:0015074">
    <property type="term" value="P:DNA integration"/>
    <property type="evidence" value="ECO:0007669"/>
    <property type="project" value="InterPro"/>
</dbReference>
<feature type="domain" description="Core-binding (CB)" evidence="7">
    <location>
        <begin position="125"/>
        <end position="208"/>
    </location>
</feature>
<dbReference type="InterPro" id="IPR013762">
    <property type="entry name" value="Integrase-like_cat_sf"/>
</dbReference>
<feature type="domain" description="Tyr recombinase" evidence="6">
    <location>
        <begin position="296"/>
        <end position="506"/>
    </location>
</feature>
<comment type="caution">
    <text evidence="8">The sequence shown here is derived from an EMBL/GenBank/DDBJ whole genome shotgun (WGS) entry which is preliminary data.</text>
</comment>
<dbReference type="InterPro" id="IPR002104">
    <property type="entry name" value="Integrase_catalytic"/>
</dbReference>
<protein>
    <submittedName>
        <fullName evidence="8">Tyrosine-type recombinase/integrase</fullName>
    </submittedName>
</protein>
<dbReference type="AlphaFoldDB" id="A0A927F081"/>
<dbReference type="InterPro" id="IPR050090">
    <property type="entry name" value="Tyrosine_recombinase_XerCD"/>
</dbReference>
<evidence type="ECO:0000259" key="6">
    <source>
        <dbReference type="PROSITE" id="PS51898"/>
    </source>
</evidence>
<gene>
    <name evidence="8" type="ORF">IF129_10425</name>
</gene>
<organism evidence="8 9">
    <name type="scientific">Streptomyces chumphonensis</name>
    <dbReference type="NCBI Taxonomy" id="1214925"/>
    <lineage>
        <taxon>Bacteria</taxon>
        <taxon>Bacillati</taxon>
        <taxon>Actinomycetota</taxon>
        <taxon>Actinomycetes</taxon>
        <taxon>Kitasatosporales</taxon>
        <taxon>Streptomycetaceae</taxon>
        <taxon>Streptomyces</taxon>
    </lineage>
</organism>
<evidence type="ECO:0000256" key="1">
    <source>
        <dbReference type="ARBA" id="ARBA00008857"/>
    </source>
</evidence>
<dbReference type="Gene3D" id="1.10.150.130">
    <property type="match status" value="1"/>
</dbReference>
<evidence type="ECO:0000256" key="3">
    <source>
        <dbReference type="ARBA" id="ARBA00023172"/>
    </source>
</evidence>
<proteinExistence type="inferred from homology"/>
<dbReference type="PANTHER" id="PTHR30349">
    <property type="entry name" value="PHAGE INTEGRASE-RELATED"/>
    <property type="match status" value="1"/>
</dbReference>
<dbReference type="PANTHER" id="PTHR30349:SF64">
    <property type="entry name" value="PROPHAGE INTEGRASE INTD-RELATED"/>
    <property type="match status" value="1"/>
</dbReference>
<evidence type="ECO:0000256" key="2">
    <source>
        <dbReference type="ARBA" id="ARBA00023125"/>
    </source>
</evidence>
<sequence>MSTTRRGGGVRRRCECRGADGKRRGAACPKLSSRSHGSHEIHQELPPDANGKRRRFRRTGYPTVKEAQADLDRIRSIIDLAGDDEDDQRRVGDYLAAIAADRTPLPTVGEVERKLGVGVVLDGRMTVGQWLDTWLARKKTRKTTTNGYASHIRVHLKPRIGHLRLDRLNAEHLADMFDAILDDAQTVAAENQARREQAARSKWTKPGRPPAHERARLELERAKLAAMPPYRKVTGPASLHAIRRTLNAALRRAVKQQLITYNAAESVELAARRRSKGMLWTEERIARWRETGEKPGLVMVWTPEQLGAFLDHAEGHRLYAAYHLTALHGLRRAECCGQEWEHFSPQRRRIRVVREIVVDGYTMLQTDPKTEGSAAEIQLDTGTVDVLQAHRARQLAERDAWNARAAEQRAAGEDVADWVDTGNMFTAEDGRWLHPDVLSREFDRLVAEAGLPPINLRDLRHVAAALVKAGGGDIHDAKVKLRHDTIALTSDTYMELFQEYEEDLAERSAAAVPRARKASGQGAEV</sequence>
<evidence type="ECO:0000256" key="4">
    <source>
        <dbReference type="PROSITE-ProRule" id="PRU01248"/>
    </source>
</evidence>
<dbReference type="GO" id="GO:0006310">
    <property type="term" value="P:DNA recombination"/>
    <property type="evidence" value="ECO:0007669"/>
    <property type="project" value="UniProtKB-KW"/>
</dbReference>
<dbReference type="InterPro" id="IPR010998">
    <property type="entry name" value="Integrase_recombinase_N"/>
</dbReference>
<dbReference type="SUPFAM" id="SSF56349">
    <property type="entry name" value="DNA breaking-rejoining enzymes"/>
    <property type="match status" value="1"/>
</dbReference>
<evidence type="ECO:0000313" key="9">
    <source>
        <dbReference type="Proteomes" id="UP000632289"/>
    </source>
</evidence>
<keyword evidence="2 4" id="KW-0238">DNA-binding</keyword>
<reference evidence="8" key="1">
    <citation type="submission" date="2020-09" db="EMBL/GenBank/DDBJ databases">
        <title>Secondary metabolite and genome analysis of marine Streptomyces chumphonensis KK1-2T.</title>
        <authorList>
            <person name="Phongsopitanun W."/>
            <person name="Kanchanasin P."/>
            <person name="Pittayakhajonwut P."/>
            <person name="Suwanborirux K."/>
            <person name="Tanasupawat S."/>
        </authorList>
    </citation>
    <scope>NUCLEOTIDE SEQUENCE</scope>
    <source>
        <strain evidence="8">KK1-2</strain>
    </source>
</reference>
<evidence type="ECO:0000259" key="7">
    <source>
        <dbReference type="PROSITE" id="PS51900"/>
    </source>
</evidence>
<feature type="region of interest" description="Disordered" evidence="5">
    <location>
        <begin position="1"/>
        <end position="54"/>
    </location>
</feature>
<accession>A0A927F081</accession>
<keyword evidence="3" id="KW-0233">DNA recombination</keyword>
<dbReference type="EMBL" id="JACXYU010000004">
    <property type="protein sequence ID" value="MBD3931971.1"/>
    <property type="molecule type" value="Genomic_DNA"/>
</dbReference>
<dbReference type="InterPro" id="IPR011010">
    <property type="entry name" value="DNA_brk_join_enz"/>
</dbReference>
<dbReference type="Proteomes" id="UP000632289">
    <property type="component" value="Unassembled WGS sequence"/>
</dbReference>
<dbReference type="PROSITE" id="PS51900">
    <property type="entry name" value="CB"/>
    <property type="match status" value="1"/>
</dbReference>
<evidence type="ECO:0000313" key="8">
    <source>
        <dbReference type="EMBL" id="MBD3931971.1"/>
    </source>
</evidence>
<evidence type="ECO:0000256" key="5">
    <source>
        <dbReference type="SAM" id="MobiDB-lite"/>
    </source>
</evidence>
<dbReference type="GO" id="GO:0003677">
    <property type="term" value="F:DNA binding"/>
    <property type="evidence" value="ECO:0007669"/>
    <property type="project" value="UniProtKB-UniRule"/>
</dbReference>
<keyword evidence="9" id="KW-1185">Reference proteome</keyword>
<dbReference type="InterPro" id="IPR044068">
    <property type="entry name" value="CB"/>
</dbReference>
<comment type="similarity">
    <text evidence="1">Belongs to the 'phage' integrase family.</text>
</comment>
<feature type="compositionally biased region" description="Basic and acidic residues" evidence="5">
    <location>
        <begin position="12"/>
        <end position="23"/>
    </location>
</feature>